<reference evidence="1" key="1">
    <citation type="journal article" date="2023" name="G3 (Bethesda)">
        <title>A reference genome for the long-term kleptoplast-retaining sea slug Elysia crispata morphotype clarki.</title>
        <authorList>
            <person name="Eastman K.E."/>
            <person name="Pendleton A.L."/>
            <person name="Shaikh M.A."/>
            <person name="Suttiyut T."/>
            <person name="Ogas R."/>
            <person name="Tomko P."/>
            <person name="Gavelis G."/>
            <person name="Widhalm J.R."/>
            <person name="Wisecaver J.H."/>
        </authorList>
    </citation>
    <scope>NUCLEOTIDE SEQUENCE</scope>
    <source>
        <strain evidence="1">ECLA1</strain>
    </source>
</reference>
<dbReference type="AlphaFoldDB" id="A0AAE0ZUV5"/>
<accession>A0AAE0ZUV5</accession>
<evidence type="ECO:0000313" key="1">
    <source>
        <dbReference type="EMBL" id="KAK3775822.1"/>
    </source>
</evidence>
<sequence>MSIGPQTRYKLFQGAVCADLRPSARATTLTNPSRNLGAPPRLLPGKRLYPVSGKLEAFPVTRPDNTTIPEDWSRFYDPDLADYSLVLWWRQRKPF</sequence>
<proteinExistence type="predicted"/>
<keyword evidence="2" id="KW-1185">Reference proteome</keyword>
<organism evidence="1 2">
    <name type="scientific">Elysia crispata</name>
    <name type="common">lettuce slug</name>
    <dbReference type="NCBI Taxonomy" id="231223"/>
    <lineage>
        <taxon>Eukaryota</taxon>
        <taxon>Metazoa</taxon>
        <taxon>Spiralia</taxon>
        <taxon>Lophotrochozoa</taxon>
        <taxon>Mollusca</taxon>
        <taxon>Gastropoda</taxon>
        <taxon>Heterobranchia</taxon>
        <taxon>Euthyneura</taxon>
        <taxon>Panpulmonata</taxon>
        <taxon>Sacoglossa</taxon>
        <taxon>Placobranchoidea</taxon>
        <taxon>Plakobranchidae</taxon>
        <taxon>Elysia</taxon>
    </lineage>
</organism>
<evidence type="ECO:0000313" key="2">
    <source>
        <dbReference type="Proteomes" id="UP001283361"/>
    </source>
</evidence>
<dbReference type="Proteomes" id="UP001283361">
    <property type="component" value="Unassembled WGS sequence"/>
</dbReference>
<gene>
    <name evidence="1" type="ORF">RRG08_041535</name>
</gene>
<dbReference type="EMBL" id="JAWDGP010003268">
    <property type="protein sequence ID" value="KAK3775822.1"/>
    <property type="molecule type" value="Genomic_DNA"/>
</dbReference>
<name>A0AAE0ZUV5_9GAST</name>
<comment type="caution">
    <text evidence="1">The sequence shown here is derived from an EMBL/GenBank/DDBJ whole genome shotgun (WGS) entry which is preliminary data.</text>
</comment>
<protein>
    <submittedName>
        <fullName evidence="1">Uncharacterized protein</fullName>
    </submittedName>
</protein>